<dbReference type="SUPFAM" id="SSF54403">
    <property type="entry name" value="Cystatin/monellin"/>
    <property type="match status" value="2"/>
</dbReference>
<evidence type="ECO:0000256" key="1">
    <source>
        <dbReference type="ARBA" id="ARBA00004613"/>
    </source>
</evidence>
<dbReference type="GO" id="GO:0005576">
    <property type="term" value="C:extracellular region"/>
    <property type="evidence" value="ECO:0000318"/>
    <property type="project" value="GO_Central"/>
</dbReference>
<evidence type="ECO:0000256" key="2">
    <source>
        <dbReference type="ARBA" id="ARBA00022525"/>
    </source>
</evidence>
<dbReference type="Xenbase" id="XB-GENE-17345877">
    <property type="gene designation" value="fetub.L"/>
</dbReference>
<feature type="compositionally biased region" description="Basic residues" evidence="7">
    <location>
        <begin position="345"/>
        <end position="358"/>
    </location>
</feature>
<keyword evidence="3 8" id="KW-0732">Signal</keyword>
<evidence type="ECO:0000256" key="3">
    <source>
        <dbReference type="ARBA" id="ARBA00022729"/>
    </source>
</evidence>
<evidence type="ECO:0000313" key="10">
    <source>
        <dbReference type="Proteomes" id="UP000186698"/>
    </source>
</evidence>
<feature type="compositionally biased region" description="Basic and acidic residues" evidence="7">
    <location>
        <begin position="334"/>
        <end position="344"/>
    </location>
</feature>
<dbReference type="SMART" id="SM00043">
    <property type="entry name" value="CY"/>
    <property type="match status" value="2"/>
</dbReference>
<dbReference type="CTD" id="108716981"/>
<keyword evidence="4" id="KW-0677">Repeat</keyword>
<dbReference type="PANTHER" id="PTHR13814:SF10">
    <property type="entry name" value="FETUIN-B"/>
    <property type="match status" value="1"/>
</dbReference>
<feature type="domain" description="Cystatin fetuin-B-type" evidence="9">
    <location>
        <begin position="146"/>
        <end position="259"/>
    </location>
</feature>
<dbReference type="Pfam" id="PF00031">
    <property type="entry name" value="Cystatin"/>
    <property type="match status" value="2"/>
</dbReference>
<reference evidence="11" key="1">
    <citation type="submission" date="2025-08" db="UniProtKB">
        <authorList>
            <consortium name="RefSeq"/>
        </authorList>
    </citation>
    <scope>IDENTIFICATION</scope>
    <source>
        <strain evidence="11">J_2021</strain>
        <tissue evidence="11">Erythrocytes</tissue>
    </source>
</reference>
<evidence type="ECO:0000256" key="6">
    <source>
        <dbReference type="ARBA" id="ARBA00023180"/>
    </source>
</evidence>
<dbReference type="GO" id="GO:0004869">
    <property type="term" value="F:cysteine-type endopeptidase inhibitor activity"/>
    <property type="evidence" value="ECO:0007669"/>
    <property type="project" value="InterPro"/>
</dbReference>
<name>A0A1L8GA27_XENLA</name>
<dbReference type="OrthoDB" id="9941887at2759"/>
<comment type="subcellular location">
    <subcellularLocation>
        <location evidence="1">Secreted</location>
    </subcellularLocation>
</comment>
<feature type="compositionally biased region" description="Basic and acidic residues" evidence="7">
    <location>
        <begin position="291"/>
        <end position="320"/>
    </location>
</feature>
<evidence type="ECO:0000313" key="11">
    <source>
        <dbReference type="RefSeq" id="XP_018119101.1"/>
    </source>
</evidence>
<evidence type="ECO:0000256" key="7">
    <source>
        <dbReference type="SAM" id="MobiDB-lite"/>
    </source>
</evidence>
<feature type="region of interest" description="Disordered" evidence="7">
    <location>
        <begin position="264"/>
        <end position="409"/>
    </location>
</feature>
<feature type="compositionally biased region" description="Basic and acidic residues" evidence="7">
    <location>
        <begin position="268"/>
        <end position="284"/>
    </location>
</feature>
<feature type="domain" description="Cystatin fetuin-B-type" evidence="9">
    <location>
        <begin position="25"/>
        <end position="138"/>
    </location>
</feature>
<feature type="chain" id="PRO_5043366044" evidence="8">
    <location>
        <begin position="21"/>
        <end position="429"/>
    </location>
</feature>
<dbReference type="AGR" id="Xenbase:XB-GENE-17345877"/>
<evidence type="ECO:0000259" key="9">
    <source>
        <dbReference type="PROSITE" id="PS51530"/>
    </source>
</evidence>
<proteinExistence type="predicted"/>
<feature type="compositionally biased region" description="Basic residues" evidence="7">
    <location>
        <begin position="321"/>
        <end position="333"/>
    </location>
</feature>
<evidence type="ECO:0000313" key="12">
    <source>
        <dbReference type="Xenbase" id="XB-GENE-17345877"/>
    </source>
</evidence>
<evidence type="ECO:0000256" key="5">
    <source>
        <dbReference type="ARBA" id="ARBA00023157"/>
    </source>
</evidence>
<dbReference type="FunFam" id="3.10.450.10:FF:000002">
    <property type="entry name" value="Kininogen 1"/>
    <property type="match status" value="1"/>
</dbReference>
<feature type="signal peptide" evidence="8">
    <location>
        <begin position="1"/>
        <end position="20"/>
    </location>
</feature>
<protein>
    <submittedName>
        <fullName evidence="11">Fetuin-B</fullName>
    </submittedName>
</protein>
<dbReference type="GO" id="GO:0060255">
    <property type="term" value="P:regulation of macromolecule metabolic process"/>
    <property type="evidence" value="ECO:0007669"/>
    <property type="project" value="UniProtKB-ARBA"/>
</dbReference>
<dbReference type="OMA" id="PGHQHEH"/>
<dbReference type="KEGG" id="xla:108716981"/>
<dbReference type="InterPro" id="IPR025764">
    <property type="entry name" value="Cystatin_Fetuin_B"/>
</dbReference>
<dbReference type="PaxDb" id="8355-A0A1L8GA27"/>
<dbReference type="Proteomes" id="UP000186698">
    <property type="component" value="Chromosome 5L"/>
</dbReference>
<feature type="compositionally biased region" description="Polar residues" evidence="7">
    <location>
        <begin position="366"/>
        <end position="376"/>
    </location>
</feature>
<dbReference type="InterPro" id="IPR000010">
    <property type="entry name" value="Cystatin_dom"/>
</dbReference>
<evidence type="ECO:0000256" key="4">
    <source>
        <dbReference type="ARBA" id="ARBA00022737"/>
    </source>
</evidence>
<keyword evidence="6" id="KW-0325">Glycoprotein</keyword>
<evidence type="ECO:0000256" key="8">
    <source>
        <dbReference type="SAM" id="SignalP"/>
    </source>
</evidence>
<dbReference type="FunFam" id="3.10.450.10:FF:000005">
    <property type="entry name" value="Histidine-rich glycoprotein"/>
    <property type="match status" value="1"/>
</dbReference>
<dbReference type="AlphaFoldDB" id="A0A1L8GA27"/>
<gene>
    <name evidence="11 12" type="primary">fetub.L</name>
</gene>
<sequence>MKMIFPVLLLVCTQVLGARALVAYSIRQPESSAVACNDSVVEAAADLSLRQLNGIRRKGFVFALHRITDAKEEFNIENGTVYQLTLDVVETECHVLSRQLWKDCEPKKLNEAVSGQCKTEFHIHKPRRIAHLHTYNCTLRQGPQRRGCPGCPMPTPLDDFRFLEVAKLSLKKYNSENNFNSYFSLANITRGRIQVVAGQAYHVEFTVRESSCNKTKSPKELDQCEILGSEDAATGYCKSFAVAHWSTPDDKKVQRVSCRIFNPEGTDAEQHSHDDGHHEHGHGDKKGHHGKKEDKHGKKEDKHGKKEDKHGKKHGDSEHAHGHKHGHKHKHGQKSSESHEDHSRNRTSSHSHNNKPKLVRPDPNAHTPTGSISYVTSEDDFPVPVNPSNSEHCPGQIKQYSPPAVPEAVPEAVPDAVPDALPKPTLIPK</sequence>
<keyword evidence="10" id="KW-1185">Reference proteome</keyword>
<dbReference type="InterPro" id="IPR050735">
    <property type="entry name" value="Kininogen_Fetuin_HRG"/>
</dbReference>
<dbReference type="Bgee" id="108716981">
    <property type="expression patterns" value="Expressed in liver and 7 other cell types or tissues"/>
</dbReference>
<organism evidence="10 11">
    <name type="scientific">Xenopus laevis</name>
    <name type="common">African clawed frog</name>
    <dbReference type="NCBI Taxonomy" id="8355"/>
    <lineage>
        <taxon>Eukaryota</taxon>
        <taxon>Metazoa</taxon>
        <taxon>Chordata</taxon>
        <taxon>Craniata</taxon>
        <taxon>Vertebrata</taxon>
        <taxon>Euteleostomi</taxon>
        <taxon>Amphibia</taxon>
        <taxon>Batrachia</taxon>
        <taxon>Anura</taxon>
        <taxon>Pipoidea</taxon>
        <taxon>Pipidae</taxon>
        <taxon>Xenopodinae</taxon>
        <taxon>Xenopus</taxon>
        <taxon>Xenopus</taxon>
    </lineage>
</organism>
<dbReference type="GeneID" id="108716981"/>
<dbReference type="Gene3D" id="3.10.450.10">
    <property type="match status" value="2"/>
</dbReference>
<dbReference type="PANTHER" id="PTHR13814">
    <property type="entry name" value="FETUIN"/>
    <property type="match status" value="1"/>
</dbReference>
<dbReference type="InterPro" id="IPR046350">
    <property type="entry name" value="Cystatin_sf"/>
</dbReference>
<dbReference type="STRING" id="8355.A0A1L8GA27"/>
<accession>A0A1L8GA27</accession>
<keyword evidence="2" id="KW-0964">Secreted</keyword>
<dbReference type="RefSeq" id="XP_018119101.1">
    <property type="nucleotide sequence ID" value="XM_018263612.2"/>
</dbReference>
<keyword evidence="5" id="KW-1015">Disulfide bond</keyword>
<dbReference type="PROSITE" id="PS51530">
    <property type="entry name" value="CYSTATIN_FETUIN_B"/>
    <property type="match status" value="2"/>
</dbReference>
<dbReference type="GO" id="GO:0004866">
    <property type="term" value="F:endopeptidase inhibitor activity"/>
    <property type="evidence" value="ECO:0000318"/>
    <property type="project" value="GO_Central"/>
</dbReference>
<dbReference type="CDD" id="cd00042">
    <property type="entry name" value="CY"/>
    <property type="match status" value="2"/>
</dbReference>